<dbReference type="RefSeq" id="WP_394829142.1">
    <property type="nucleotide sequence ID" value="NZ_CP089984.1"/>
</dbReference>
<sequence length="328" mass="35100">MSLVPRVVFLLIVLVGSLVTSSAYAERRRLGFVRAPQRVEHAVAIALTPWEIETVPLESSAERPMLTRDARRVAAQKEVDAVAWLVESEGERAIWLYDARDDQAVTRPVSSGEIDDASAAAIALSLKTLLRASTVAPPQERLGGRAESQGHGIGIFRLELDGGTRLNASGETFFEPRVGFSVAFWPRLFEDRLGLALRLEEGPGWSLDTTPAYLGRFADHTVSAAIRGRIPLGSVLALEPGVGGALHITTITGGWSNGRPPIDASRTHPALEVSLGLSATVARWALFGARVGGSYWGDDQRYGGPALTILELPAFQGSATLFVGGSIN</sequence>
<reference evidence="1 2" key="1">
    <citation type="submission" date="2021-12" db="EMBL/GenBank/DDBJ databases">
        <title>Discovery of the Pendulisporaceae a myxobacterial family with distinct sporulation behavior and unique specialized metabolism.</title>
        <authorList>
            <person name="Garcia R."/>
            <person name="Popoff A."/>
            <person name="Bader C.D."/>
            <person name="Loehr J."/>
            <person name="Walesch S."/>
            <person name="Walt C."/>
            <person name="Boldt J."/>
            <person name="Bunk B."/>
            <person name="Haeckl F.J.F.P.J."/>
            <person name="Gunesch A.P."/>
            <person name="Birkelbach J."/>
            <person name="Nuebel U."/>
            <person name="Pietschmann T."/>
            <person name="Bach T."/>
            <person name="Mueller R."/>
        </authorList>
    </citation>
    <scope>NUCLEOTIDE SEQUENCE [LARGE SCALE GENOMIC DNA]</scope>
    <source>
        <strain evidence="1 2">MSr11954</strain>
    </source>
</reference>
<gene>
    <name evidence="1" type="ORF">LZC94_20150</name>
</gene>
<dbReference type="Proteomes" id="UP001370348">
    <property type="component" value="Chromosome"/>
</dbReference>
<keyword evidence="2" id="KW-1185">Reference proteome</keyword>
<evidence type="ECO:0000313" key="1">
    <source>
        <dbReference type="EMBL" id="WXB19526.1"/>
    </source>
</evidence>
<evidence type="ECO:0000313" key="2">
    <source>
        <dbReference type="Proteomes" id="UP001370348"/>
    </source>
</evidence>
<accession>A0ABZ2MAJ3</accession>
<protein>
    <submittedName>
        <fullName evidence="1">Uncharacterized protein</fullName>
    </submittedName>
</protein>
<name>A0ABZ2MAJ3_9BACT</name>
<dbReference type="EMBL" id="CP089984">
    <property type="protein sequence ID" value="WXB19526.1"/>
    <property type="molecule type" value="Genomic_DNA"/>
</dbReference>
<proteinExistence type="predicted"/>
<organism evidence="1 2">
    <name type="scientific">Pendulispora albinea</name>
    <dbReference type="NCBI Taxonomy" id="2741071"/>
    <lineage>
        <taxon>Bacteria</taxon>
        <taxon>Pseudomonadati</taxon>
        <taxon>Myxococcota</taxon>
        <taxon>Myxococcia</taxon>
        <taxon>Myxococcales</taxon>
        <taxon>Sorangiineae</taxon>
        <taxon>Pendulisporaceae</taxon>
        <taxon>Pendulispora</taxon>
    </lineage>
</organism>